<evidence type="ECO:0000313" key="2">
    <source>
        <dbReference type="EMBL" id="PIT39730.1"/>
    </source>
</evidence>
<organism evidence="2 3">
    <name type="scientific">Snodgrassella alvi</name>
    <dbReference type="NCBI Taxonomy" id="1196083"/>
    <lineage>
        <taxon>Bacteria</taxon>
        <taxon>Pseudomonadati</taxon>
        <taxon>Pseudomonadota</taxon>
        <taxon>Betaproteobacteria</taxon>
        <taxon>Neisseriales</taxon>
        <taxon>Neisseriaceae</taxon>
        <taxon>Snodgrassella</taxon>
    </lineage>
</organism>
<keyword evidence="3" id="KW-1185">Reference proteome</keyword>
<accession>A0A2N9X7L2</accession>
<dbReference type="Proteomes" id="UP000230202">
    <property type="component" value="Unassembled WGS sequence"/>
</dbReference>
<feature type="transmembrane region" description="Helical" evidence="1">
    <location>
        <begin position="28"/>
        <end position="46"/>
    </location>
</feature>
<keyword evidence="1" id="KW-0812">Transmembrane</keyword>
<dbReference type="AlphaFoldDB" id="A0A2N9X7L2"/>
<proteinExistence type="predicted"/>
<keyword evidence="1" id="KW-1133">Transmembrane helix</keyword>
<evidence type="ECO:0000313" key="3">
    <source>
        <dbReference type="Proteomes" id="UP000230202"/>
    </source>
</evidence>
<protein>
    <submittedName>
        <fullName evidence="2">Uncharacterized protein</fullName>
    </submittedName>
</protein>
<gene>
    <name evidence="2" type="ORF">BHC54_04765</name>
</gene>
<feature type="transmembrane region" description="Helical" evidence="1">
    <location>
        <begin position="66"/>
        <end position="85"/>
    </location>
</feature>
<sequence length="94" mass="10660">MVVGTAVLVTSFIQQVGGGIVLQGFPVGLVAAAFDSAGAVIVVINFRISRINICFIKLIIMDIYPIYYQIYQILLFYQFAILYFYKLMYNEIDF</sequence>
<reference evidence="2" key="1">
    <citation type="journal article" date="2017" name="MBio">
        <title>Type VI secretion-mediated competition in the bee gut microbiome.</title>
        <authorList>
            <person name="Steele M.I."/>
            <person name="Kwong W.K."/>
            <person name="Powell J.E."/>
            <person name="Whiteley M."/>
            <person name="Moran N.A."/>
        </authorList>
    </citation>
    <scope>NUCLEOTIDE SEQUENCE [LARGE SCALE GENOMIC DNA]</scope>
    <source>
        <strain evidence="2">WkB273</strain>
    </source>
</reference>
<name>A0A2N9X7L2_9NEIS</name>
<keyword evidence="1" id="KW-0472">Membrane</keyword>
<comment type="caution">
    <text evidence="2">The sequence shown here is derived from an EMBL/GenBank/DDBJ whole genome shotgun (WGS) entry which is preliminary data.</text>
</comment>
<evidence type="ECO:0000256" key="1">
    <source>
        <dbReference type="SAM" id="Phobius"/>
    </source>
</evidence>
<dbReference type="EMBL" id="MEIL01000025">
    <property type="protein sequence ID" value="PIT39730.1"/>
    <property type="molecule type" value="Genomic_DNA"/>
</dbReference>